<reference evidence="1" key="1">
    <citation type="submission" date="2014-11" db="EMBL/GenBank/DDBJ databases">
        <authorList>
            <person name="Amaro Gonzalez C."/>
        </authorList>
    </citation>
    <scope>NUCLEOTIDE SEQUENCE</scope>
</reference>
<protein>
    <submittedName>
        <fullName evidence="1">Uncharacterized protein</fullName>
    </submittedName>
</protein>
<proteinExistence type="predicted"/>
<evidence type="ECO:0000313" key="1">
    <source>
        <dbReference type="EMBL" id="JAH09748.1"/>
    </source>
</evidence>
<accession>A0A0E9Q0W4</accession>
<sequence length="31" mass="3550">MTFRLCISACSLPSKCQSKTINVYFYSESEI</sequence>
<name>A0A0E9Q0W4_ANGAN</name>
<reference evidence="1" key="2">
    <citation type="journal article" date="2015" name="Fish Shellfish Immunol.">
        <title>Early steps in the European eel (Anguilla anguilla)-Vibrio vulnificus interaction in the gills: Role of the RtxA13 toxin.</title>
        <authorList>
            <person name="Callol A."/>
            <person name="Pajuelo D."/>
            <person name="Ebbesson L."/>
            <person name="Teles M."/>
            <person name="MacKenzie S."/>
            <person name="Amaro C."/>
        </authorList>
    </citation>
    <scope>NUCLEOTIDE SEQUENCE</scope>
</reference>
<organism evidence="1">
    <name type="scientific">Anguilla anguilla</name>
    <name type="common">European freshwater eel</name>
    <name type="synonym">Muraena anguilla</name>
    <dbReference type="NCBI Taxonomy" id="7936"/>
    <lineage>
        <taxon>Eukaryota</taxon>
        <taxon>Metazoa</taxon>
        <taxon>Chordata</taxon>
        <taxon>Craniata</taxon>
        <taxon>Vertebrata</taxon>
        <taxon>Euteleostomi</taxon>
        <taxon>Actinopterygii</taxon>
        <taxon>Neopterygii</taxon>
        <taxon>Teleostei</taxon>
        <taxon>Anguilliformes</taxon>
        <taxon>Anguillidae</taxon>
        <taxon>Anguilla</taxon>
    </lineage>
</organism>
<dbReference type="EMBL" id="GBXM01098829">
    <property type="protein sequence ID" value="JAH09748.1"/>
    <property type="molecule type" value="Transcribed_RNA"/>
</dbReference>
<dbReference type="AlphaFoldDB" id="A0A0E9Q0W4"/>